<accession>A0A5B0LKR3</accession>
<evidence type="ECO:0000313" key="5">
    <source>
        <dbReference type="Proteomes" id="UP000325313"/>
    </source>
</evidence>
<evidence type="ECO:0000313" key="3">
    <source>
        <dbReference type="EMBL" id="KAA1068138.1"/>
    </source>
</evidence>
<dbReference type="AlphaFoldDB" id="A0A5B0LKR3"/>
<evidence type="ECO:0000256" key="1">
    <source>
        <dbReference type="SAM" id="SignalP"/>
    </source>
</evidence>
<evidence type="ECO:0000313" key="2">
    <source>
        <dbReference type="EMBL" id="KAA1064676.1"/>
    </source>
</evidence>
<dbReference type="EMBL" id="VSWC01000197">
    <property type="protein sequence ID" value="KAA1064676.1"/>
    <property type="molecule type" value="Genomic_DNA"/>
</dbReference>
<keyword evidence="1" id="KW-0732">Signal</keyword>
<gene>
    <name evidence="2" type="ORF">PGT21_011473</name>
    <name evidence="3" type="ORF">PGTUg99_020895</name>
</gene>
<evidence type="ECO:0000313" key="4">
    <source>
        <dbReference type="Proteomes" id="UP000324748"/>
    </source>
</evidence>
<evidence type="ECO:0008006" key="6">
    <source>
        <dbReference type="Google" id="ProtNLM"/>
    </source>
</evidence>
<feature type="chain" id="PRO_5036136976" description="Secreted protein" evidence="1">
    <location>
        <begin position="23"/>
        <end position="76"/>
    </location>
</feature>
<keyword evidence="4" id="KW-1185">Reference proteome</keyword>
<comment type="caution">
    <text evidence="2">The sequence shown here is derived from an EMBL/GenBank/DDBJ whole genome shotgun (WGS) entry which is preliminary data.</text>
</comment>
<reference evidence="4 5" key="1">
    <citation type="submission" date="2019-05" db="EMBL/GenBank/DDBJ databases">
        <title>Emergence of the Ug99 lineage of the wheat stem rust pathogen through somatic hybridization.</title>
        <authorList>
            <person name="Li F."/>
            <person name="Upadhyaya N.M."/>
            <person name="Sperschneider J."/>
            <person name="Matny O."/>
            <person name="Nguyen-Phuc H."/>
            <person name="Mago R."/>
            <person name="Raley C."/>
            <person name="Miller M.E."/>
            <person name="Silverstein K.A.T."/>
            <person name="Henningsen E."/>
            <person name="Hirsch C.D."/>
            <person name="Visser B."/>
            <person name="Pretorius Z.A."/>
            <person name="Steffenson B.J."/>
            <person name="Schwessinger B."/>
            <person name="Dodds P.N."/>
            <person name="Figueroa M."/>
        </authorList>
    </citation>
    <scope>NUCLEOTIDE SEQUENCE [LARGE SCALE GENOMIC DNA]</scope>
    <source>
        <strain evidence="2">21-0</strain>
        <strain evidence="3 5">Ug99</strain>
    </source>
</reference>
<sequence>MCQIMMKCLKLAILVAITGIRAQTIGVPPGNLLTTEHLPCDENRLRRFERCEVCNMTFNHQWVGNCIRSPHKCQQH</sequence>
<name>A0A5B0LKR3_PUCGR</name>
<protein>
    <recommendedName>
        <fullName evidence="6">Secreted protein</fullName>
    </recommendedName>
</protein>
<feature type="signal peptide" evidence="1">
    <location>
        <begin position="1"/>
        <end position="22"/>
    </location>
</feature>
<dbReference type="EMBL" id="VDEP01000506">
    <property type="protein sequence ID" value="KAA1068138.1"/>
    <property type="molecule type" value="Genomic_DNA"/>
</dbReference>
<dbReference type="Proteomes" id="UP000324748">
    <property type="component" value="Unassembled WGS sequence"/>
</dbReference>
<proteinExistence type="predicted"/>
<dbReference type="Proteomes" id="UP000325313">
    <property type="component" value="Unassembled WGS sequence"/>
</dbReference>
<organism evidence="2 4">
    <name type="scientific">Puccinia graminis f. sp. tritici</name>
    <dbReference type="NCBI Taxonomy" id="56615"/>
    <lineage>
        <taxon>Eukaryota</taxon>
        <taxon>Fungi</taxon>
        <taxon>Dikarya</taxon>
        <taxon>Basidiomycota</taxon>
        <taxon>Pucciniomycotina</taxon>
        <taxon>Pucciniomycetes</taxon>
        <taxon>Pucciniales</taxon>
        <taxon>Pucciniaceae</taxon>
        <taxon>Puccinia</taxon>
    </lineage>
</organism>